<feature type="region of interest" description="Disordered" evidence="5">
    <location>
        <begin position="312"/>
        <end position="333"/>
    </location>
</feature>
<dbReference type="PANTHER" id="PTHR23389">
    <property type="entry name" value="CHROMOSOME TRANSMISSION FIDELITY FACTOR 18"/>
    <property type="match status" value="1"/>
</dbReference>
<dbReference type="Gene3D" id="1.10.8.60">
    <property type="match status" value="1"/>
</dbReference>
<dbReference type="RefSeq" id="XP_018714451.1">
    <property type="nucleotide sequence ID" value="XM_018855619.1"/>
</dbReference>
<proteinExistence type="predicted"/>
<dbReference type="Gene3D" id="3.40.50.300">
    <property type="entry name" value="P-loop containing nucleotide triphosphate hydrolases"/>
    <property type="match status" value="1"/>
</dbReference>
<dbReference type="InterPro" id="IPR047854">
    <property type="entry name" value="RFC_lid"/>
</dbReference>
<evidence type="ECO:0000256" key="1">
    <source>
        <dbReference type="ARBA" id="ARBA00022705"/>
    </source>
</evidence>
<dbReference type="InterPro" id="IPR003593">
    <property type="entry name" value="AAA+_ATPase"/>
</dbReference>
<dbReference type="InterPro" id="IPR027417">
    <property type="entry name" value="P-loop_NTPase"/>
</dbReference>
<keyword evidence="1" id="KW-0235">DNA replication</keyword>
<dbReference type="InterPro" id="IPR003959">
    <property type="entry name" value="ATPase_AAA_core"/>
</dbReference>
<dbReference type="Pfam" id="PF00004">
    <property type="entry name" value="AAA"/>
    <property type="match status" value="1"/>
</dbReference>
<keyword evidence="2" id="KW-0547">Nucleotide-binding</keyword>
<dbReference type="Proteomes" id="UP000092555">
    <property type="component" value="Unassembled WGS sequence"/>
</dbReference>
<dbReference type="PANTHER" id="PTHR23389:SF3">
    <property type="entry name" value="CHROMOSOME TRANSMISSION FIDELITY PROTEIN 18 HOMOLOG"/>
    <property type="match status" value="1"/>
</dbReference>
<keyword evidence="3" id="KW-0067">ATP-binding</keyword>
<evidence type="ECO:0000256" key="4">
    <source>
        <dbReference type="SAM" id="Coils"/>
    </source>
</evidence>
<comment type="caution">
    <text evidence="7">The sequence shown here is derived from an EMBL/GenBank/DDBJ whole genome shotgun (WGS) entry which is preliminary data.</text>
</comment>
<dbReference type="EMBL" id="LXTC01000001">
    <property type="protein sequence ID" value="OBA23970.1"/>
    <property type="molecule type" value="Genomic_DNA"/>
</dbReference>
<dbReference type="GO" id="GO:0006260">
    <property type="term" value="P:DNA replication"/>
    <property type="evidence" value="ECO:0007669"/>
    <property type="project" value="UniProtKB-KW"/>
</dbReference>
<gene>
    <name evidence="7" type="ORF">METBIDRAFT_30330</name>
</gene>
<dbReference type="SMART" id="SM00382">
    <property type="entry name" value="AAA"/>
    <property type="match status" value="1"/>
</dbReference>
<dbReference type="SUPFAM" id="SSF52540">
    <property type="entry name" value="P-loop containing nucleoside triphosphate hydrolases"/>
    <property type="match status" value="1"/>
</dbReference>
<dbReference type="GO" id="GO:0003677">
    <property type="term" value="F:DNA binding"/>
    <property type="evidence" value="ECO:0007669"/>
    <property type="project" value="TreeGrafter"/>
</dbReference>
<reference evidence="7 8" key="1">
    <citation type="submission" date="2016-05" db="EMBL/GenBank/DDBJ databases">
        <title>Comparative genomics of biotechnologically important yeasts.</title>
        <authorList>
            <consortium name="DOE Joint Genome Institute"/>
            <person name="Riley R."/>
            <person name="Haridas S."/>
            <person name="Wolfe K.H."/>
            <person name="Lopes M.R."/>
            <person name="Hittinger C.T."/>
            <person name="Goker M."/>
            <person name="Salamov A."/>
            <person name="Wisecaver J."/>
            <person name="Long T.M."/>
            <person name="Aerts A.L."/>
            <person name="Barry K."/>
            <person name="Choi C."/>
            <person name="Clum A."/>
            <person name="Coughlan A.Y."/>
            <person name="Deshpande S."/>
            <person name="Douglass A.P."/>
            <person name="Hanson S.J."/>
            <person name="Klenk H.-P."/>
            <person name="LaButti K."/>
            <person name="Lapidus A."/>
            <person name="Lindquist E."/>
            <person name="Lipzen A."/>
            <person name="Meier-kolthoff J.P."/>
            <person name="Ohm R.A."/>
            <person name="Otillar R.P."/>
            <person name="Pangilinan J."/>
            <person name="Peng Y."/>
            <person name="Rokas A."/>
            <person name="Rosa C.A."/>
            <person name="Scheuner C."/>
            <person name="Sibirny A.A."/>
            <person name="Slot J.C."/>
            <person name="Stielow J.B."/>
            <person name="Sun H."/>
            <person name="Kurtzman C.P."/>
            <person name="Blackwell M."/>
            <person name="Grigoriev I.V."/>
            <person name="Jeffries T.W."/>
        </authorList>
    </citation>
    <scope>NUCLEOTIDE SEQUENCE [LARGE SCALE GENOMIC DNA]</scope>
    <source>
        <strain evidence="7 8">NRRL YB-4993</strain>
    </source>
</reference>
<dbReference type="STRING" id="869754.A0A1A0HIX9"/>
<evidence type="ECO:0000313" key="8">
    <source>
        <dbReference type="Proteomes" id="UP000092555"/>
    </source>
</evidence>
<evidence type="ECO:0000259" key="6">
    <source>
        <dbReference type="SMART" id="SM00382"/>
    </source>
</evidence>
<feature type="compositionally biased region" description="Basic and acidic residues" evidence="5">
    <location>
        <begin position="312"/>
        <end position="323"/>
    </location>
</feature>
<dbReference type="GO" id="GO:0005524">
    <property type="term" value="F:ATP binding"/>
    <property type="evidence" value="ECO:0007669"/>
    <property type="project" value="UniProtKB-KW"/>
</dbReference>
<evidence type="ECO:0000256" key="3">
    <source>
        <dbReference type="ARBA" id="ARBA00022840"/>
    </source>
</evidence>
<dbReference type="GO" id="GO:0005634">
    <property type="term" value="C:nucleus"/>
    <property type="evidence" value="ECO:0007669"/>
    <property type="project" value="TreeGrafter"/>
</dbReference>
<feature type="domain" description="AAA+ ATPase" evidence="6">
    <location>
        <begin position="202"/>
        <end position="376"/>
    </location>
</feature>
<dbReference type="GO" id="GO:0016887">
    <property type="term" value="F:ATP hydrolysis activity"/>
    <property type="evidence" value="ECO:0007669"/>
    <property type="project" value="InterPro"/>
</dbReference>
<dbReference type="AlphaFoldDB" id="A0A1A0HIX9"/>
<keyword evidence="4" id="KW-0175">Coiled coil</keyword>
<evidence type="ECO:0000313" key="7">
    <source>
        <dbReference type="EMBL" id="OBA23970.1"/>
    </source>
</evidence>
<dbReference type="GeneID" id="30028595"/>
<dbReference type="CDD" id="cd00009">
    <property type="entry name" value="AAA"/>
    <property type="match status" value="1"/>
</dbReference>
<dbReference type="CDD" id="cd18140">
    <property type="entry name" value="HLD_clamp_RFC"/>
    <property type="match status" value="1"/>
</dbReference>
<evidence type="ECO:0000256" key="2">
    <source>
        <dbReference type="ARBA" id="ARBA00022741"/>
    </source>
</evidence>
<evidence type="ECO:0000256" key="5">
    <source>
        <dbReference type="SAM" id="MobiDB-lite"/>
    </source>
</evidence>
<sequence>MSDSDFVFGESLLFLHTSPATLSTPDSAERPQDTDTLDDGLEFSQSLLFQQHPPQPLNTLSRQTPENLNKHERTKMVKLLDGSTLELRPRRKKQVIIEIEKDSDDAILNMDKLYERVNKREELRNSQKEIRALKQQSQNIRTSELLHLWLEKYKPKSFMQICSAGNERQYWHVKNWLSKWGPAVFGHEKSDNEPLDSLGRPLRKILLVHGPPGIGKTAVVHLFARQAGYCVEELNAANSMNALQGAEASDGAGRFANATAALKLKVKNALTTNSITSNGKPTCLIVDEIDSTANANEIVKVLSELVRVDQANRRKKEDKELRRDSKKKSSKKPFSLNRPIICIANDMYNTAAKSGGPNPMEILRPLCEIIAFRKSTTGSSVGEKINVSAQNSVIRFLMKISENENLGLDRKEIAEVFEICDGDIRACINYLQFSSRKLDSDLHSFTPDGEFCKKDSLVSWFTLVDQIFSRNQTLSKEENFEKMLNLVFSGEGKSAAAFSLDKVVRGCFNKYLDVVHLQDDSVVRPAEISDWLFFYDLLTTQNFNSQFYPTLTSLKFWSLFSDINPQKFRDSDGLIPNARNLDFNSREVLKQNRSIVKKLADLVPVNSKVSLCGMSSNGSFYASEFIPFLDIMLSPEIGSSKSKLSLKSHEAILIEKLADLIKKLDIKLESQRDIETNEVYLMYGPDWESMTMFTSGEQDIDQKKKSLNIKRQWLFPLLQSELDSLASTGLLKRQRAEMDQEKKEASQKRTKMATSLDFFKGRYDDLLTKVATAAKPINREAMRIWVKHHEGFSNAVRKNIGWHELWN</sequence>
<protein>
    <submittedName>
        <fullName evidence="7">p-loop containing nucleoside triphosphate hydrolase protein</fullName>
    </submittedName>
</protein>
<keyword evidence="7" id="KW-0378">Hydrolase</keyword>
<dbReference type="OrthoDB" id="2195431at2759"/>
<feature type="coiled-coil region" evidence="4">
    <location>
        <begin position="116"/>
        <end position="143"/>
    </location>
</feature>
<accession>A0A1A0HIX9</accession>
<organism evidence="7 8">
    <name type="scientific">Metschnikowia bicuspidata var. bicuspidata NRRL YB-4993</name>
    <dbReference type="NCBI Taxonomy" id="869754"/>
    <lineage>
        <taxon>Eukaryota</taxon>
        <taxon>Fungi</taxon>
        <taxon>Dikarya</taxon>
        <taxon>Ascomycota</taxon>
        <taxon>Saccharomycotina</taxon>
        <taxon>Pichiomycetes</taxon>
        <taxon>Metschnikowiaceae</taxon>
        <taxon>Metschnikowia</taxon>
    </lineage>
</organism>
<name>A0A1A0HIX9_9ASCO</name>
<keyword evidence="8" id="KW-1185">Reference proteome</keyword>